<keyword evidence="9" id="KW-1185">Reference proteome</keyword>
<dbReference type="EMBL" id="BIFT01000002">
    <property type="protein sequence ID" value="GCE30131.1"/>
    <property type="molecule type" value="Genomic_DNA"/>
</dbReference>
<dbReference type="RefSeq" id="WP_126630287.1">
    <property type="nucleotide sequence ID" value="NZ_BIFT01000002.1"/>
</dbReference>
<dbReference type="InterPro" id="IPR009908">
    <property type="entry name" value="Methylamine_util_MauE"/>
</dbReference>
<dbReference type="Proteomes" id="UP000287171">
    <property type="component" value="Unassembled WGS sequence"/>
</dbReference>
<proteinExistence type="predicted"/>
<evidence type="ECO:0000259" key="7">
    <source>
        <dbReference type="PROSITE" id="PS51352"/>
    </source>
</evidence>
<keyword evidence="3 6" id="KW-1133">Transmembrane helix</keyword>
<dbReference type="GO" id="GO:0030416">
    <property type="term" value="P:methylamine metabolic process"/>
    <property type="evidence" value="ECO:0007669"/>
    <property type="project" value="InterPro"/>
</dbReference>
<dbReference type="GO" id="GO:0016209">
    <property type="term" value="F:antioxidant activity"/>
    <property type="evidence" value="ECO:0007669"/>
    <property type="project" value="InterPro"/>
</dbReference>
<feature type="compositionally biased region" description="Basic and acidic residues" evidence="5">
    <location>
        <begin position="511"/>
        <end position="525"/>
    </location>
</feature>
<protein>
    <recommendedName>
        <fullName evidence="7">Thioredoxin domain-containing protein</fullName>
    </recommendedName>
</protein>
<name>A0A402BFE4_9CHLR</name>
<feature type="region of interest" description="Disordered" evidence="5">
    <location>
        <begin position="503"/>
        <end position="525"/>
    </location>
</feature>
<dbReference type="PROSITE" id="PS00194">
    <property type="entry name" value="THIOREDOXIN_1"/>
    <property type="match status" value="1"/>
</dbReference>
<dbReference type="SUPFAM" id="SSF52833">
    <property type="entry name" value="Thioredoxin-like"/>
    <property type="match status" value="2"/>
</dbReference>
<feature type="transmembrane region" description="Helical" evidence="6">
    <location>
        <begin position="46"/>
        <end position="67"/>
    </location>
</feature>
<organism evidence="8 9">
    <name type="scientific">Dictyobacter alpinus</name>
    <dbReference type="NCBI Taxonomy" id="2014873"/>
    <lineage>
        <taxon>Bacteria</taxon>
        <taxon>Bacillati</taxon>
        <taxon>Chloroflexota</taxon>
        <taxon>Ktedonobacteria</taxon>
        <taxon>Ktedonobacterales</taxon>
        <taxon>Dictyobacteraceae</taxon>
        <taxon>Dictyobacter</taxon>
    </lineage>
</organism>
<dbReference type="InterPro" id="IPR050553">
    <property type="entry name" value="Thioredoxin_ResA/DsbE_sf"/>
</dbReference>
<feature type="transmembrane region" description="Helical" evidence="6">
    <location>
        <begin position="103"/>
        <end position="129"/>
    </location>
</feature>
<gene>
    <name evidence="8" type="ORF">KDA_56150</name>
</gene>
<keyword evidence="2 6" id="KW-0812">Transmembrane</keyword>
<evidence type="ECO:0000256" key="1">
    <source>
        <dbReference type="ARBA" id="ARBA00004141"/>
    </source>
</evidence>
<comment type="subcellular location">
    <subcellularLocation>
        <location evidence="1">Membrane</location>
        <topology evidence="1">Multi-pass membrane protein</topology>
    </subcellularLocation>
</comment>
<dbReference type="Pfam" id="PF00578">
    <property type="entry name" value="AhpC-TSA"/>
    <property type="match status" value="2"/>
</dbReference>
<dbReference type="PROSITE" id="PS51352">
    <property type="entry name" value="THIOREDOXIN_2"/>
    <property type="match status" value="2"/>
</dbReference>
<dbReference type="Pfam" id="PF07291">
    <property type="entry name" value="MauE"/>
    <property type="match status" value="1"/>
</dbReference>
<feature type="transmembrane region" description="Helical" evidence="6">
    <location>
        <begin position="149"/>
        <end position="172"/>
    </location>
</feature>
<dbReference type="PANTHER" id="PTHR42852">
    <property type="entry name" value="THIOL:DISULFIDE INTERCHANGE PROTEIN DSBE"/>
    <property type="match status" value="1"/>
</dbReference>
<feature type="transmembrane region" description="Helical" evidence="6">
    <location>
        <begin position="6"/>
        <end position="25"/>
    </location>
</feature>
<dbReference type="GO" id="GO:0016020">
    <property type="term" value="C:membrane"/>
    <property type="evidence" value="ECO:0007669"/>
    <property type="project" value="UniProtKB-SubCell"/>
</dbReference>
<dbReference type="AlphaFoldDB" id="A0A402BFE4"/>
<sequence>MPVVLLLVRLLLSFIFLIAGLAKMADLAGSQKALRDFGVPEVLARPLGIILPLVEIVLAIGLVAHIWAPLAALGALGILLIFCAGIGYNLARGRQPDCHCFGQLYSAPAGVSALVRNGVLALLATIVVWRGRGSDSMSATSWFTAWPLIQQIAFIAAVIIVPLLIVGGWLLLQSLRQQGLLLLRLDRIENRLGQAGIIVAQPQGEQPTHGLPVGAQSPAFSGKGLDDEVISLHGLLALGKPVILIFTDPNCAPCSTLMPEIGRWQRSYAGKLTVALLSHGSVQANRAKISEQRITRIMLQNNDEIDKLYDIHGTPSAVLIHPDGLIDSPVAEGIESIRTLVSNAVHLPVWRRRLPVLAPLNAPPETAAPVLGTLAPDFSLPDFNGKSVSLSSFRGKPTLLLFWNPDCGYCKNMLPDLQAWEAEPPQGAPELLIISSGPIEKNRSLGLHSPILLGGDSDTVKKAFGVDGTPMAVLVDAQGNIASALAEGSFEVLALAYNTQAVNDAENSSSHADRYPKESEPLEQR</sequence>
<evidence type="ECO:0000313" key="8">
    <source>
        <dbReference type="EMBL" id="GCE30131.1"/>
    </source>
</evidence>
<evidence type="ECO:0000256" key="5">
    <source>
        <dbReference type="SAM" id="MobiDB-lite"/>
    </source>
</evidence>
<feature type="transmembrane region" description="Helical" evidence="6">
    <location>
        <begin position="73"/>
        <end position="91"/>
    </location>
</feature>
<dbReference type="UniPathway" id="UPA00895"/>
<feature type="domain" description="Thioredoxin" evidence="7">
    <location>
        <begin position="369"/>
        <end position="507"/>
    </location>
</feature>
<reference evidence="9" key="1">
    <citation type="submission" date="2018-12" db="EMBL/GenBank/DDBJ databases">
        <title>Tengunoibacter tsumagoiensis gen. nov., sp. nov., Dictyobacter kobayashii sp. nov., D. alpinus sp. nov., and D. joshuensis sp. nov. and description of Dictyobacteraceae fam. nov. within the order Ktedonobacterales isolated from Tengu-no-mugimeshi.</title>
        <authorList>
            <person name="Wang C.M."/>
            <person name="Zheng Y."/>
            <person name="Sakai Y."/>
            <person name="Toyoda A."/>
            <person name="Minakuchi Y."/>
            <person name="Abe K."/>
            <person name="Yokota A."/>
            <person name="Yabe S."/>
        </authorList>
    </citation>
    <scope>NUCLEOTIDE SEQUENCE [LARGE SCALE GENOMIC DNA]</scope>
    <source>
        <strain evidence="9">Uno16</strain>
    </source>
</reference>
<evidence type="ECO:0000256" key="4">
    <source>
        <dbReference type="ARBA" id="ARBA00023136"/>
    </source>
</evidence>
<evidence type="ECO:0000256" key="3">
    <source>
        <dbReference type="ARBA" id="ARBA00022989"/>
    </source>
</evidence>
<dbReference type="InterPro" id="IPR017937">
    <property type="entry name" value="Thioredoxin_CS"/>
</dbReference>
<evidence type="ECO:0000313" key="9">
    <source>
        <dbReference type="Proteomes" id="UP000287171"/>
    </source>
</evidence>
<dbReference type="OrthoDB" id="164580at2"/>
<dbReference type="InterPro" id="IPR036249">
    <property type="entry name" value="Thioredoxin-like_sf"/>
</dbReference>
<accession>A0A402BFE4</accession>
<dbReference type="CDD" id="cd02966">
    <property type="entry name" value="TlpA_like_family"/>
    <property type="match status" value="2"/>
</dbReference>
<dbReference type="InterPro" id="IPR013766">
    <property type="entry name" value="Thioredoxin_domain"/>
</dbReference>
<evidence type="ECO:0000256" key="6">
    <source>
        <dbReference type="SAM" id="Phobius"/>
    </source>
</evidence>
<dbReference type="Gene3D" id="3.40.30.10">
    <property type="entry name" value="Glutaredoxin"/>
    <property type="match status" value="2"/>
</dbReference>
<comment type="caution">
    <text evidence="8">The sequence shown here is derived from an EMBL/GenBank/DDBJ whole genome shotgun (WGS) entry which is preliminary data.</text>
</comment>
<dbReference type="GO" id="GO:0016491">
    <property type="term" value="F:oxidoreductase activity"/>
    <property type="evidence" value="ECO:0007669"/>
    <property type="project" value="InterPro"/>
</dbReference>
<dbReference type="InterPro" id="IPR000866">
    <property type="entry name" value="AhpC/TSA"/>
</dbReference>
<keyword evidence="4 6" id="KW-0472">Membrane</keyword>
<feature type="domain" description="Thioredoxin" evidence="7">
    <location>
        <begin position="211"/>
        <end position="346"/>
    </location>
</feature>
<evidence type="ECO:0000256" key="2">
    <source>
        <dbReference type="ARBA" id="ARBA00022692"/>
    </source>
</evidence>
<dbReference type="PANTHER" id="PTHR42852:SF13">
    <property type="entry name" value="PROTEIN DIPZ"/>
    <property type="match status" value="1"/>
</dbReference>